<evidence type="ECO:0000313" key="4">
    <source>
        <dbReference type="EMBL" id="PSR59942.1"/>
    </source>
</evidence>
<dbReference type="Proteomes" id="UP000241647">
    <property type="component" value="Unassembled WGS sequence"/>
</dbReference>
<dbReference type="PRINTS" id="PR00455">
    <property type="entry name" value="HTHTETR"/>
</dbReference>
<dbReference type="InterPro" id="IPR001647">
    <property type="entry name" value="HTH_TetR"/>
</dbReference>
<dbReference type="Pfam" id="PF00440">
    <property type="entry name" value="TetR_N"/>
    <property type="match status" value="1"/>
</dbReference>
<name>A0A2T2YWN6_9NOCA</name>
<sequence length="209" mass="23789">MKPGRHADPENSPTRAALLDAAEQLMLEDGYAGVSIRRLAARAGANSALVYYYFGNMDNLFVELFRRGADRSYQRQIDALNSPQPLWALWEAIHDQSQTALTMEFIALANHRKAIRAEISESSKRFRKLQLDSVSKILTEYRFESDTYTPGAIILLMSSISRFLRMEEAFDVHLGHRDVTELIENLLHDLEGERRPATDGGRRSAREPH</sequence>
<dbReference type="GO" id="GO:0000976">
    <property type="term" value="F:transcription cis-regulatory region binding"/>
    <property type="evidence" value="ECO:0007669"/>
    <property type="project" value="TreeGrafter"/>
</dbReference>
<dbReference type="PANTHER" id="PTHR30055:SF235">
    <property type="entry name" value="TRANSCRIPTIONAL REGULATORY PROTEIN"/>
    <property type="match status" value="1"/>
</dbReference>
<comment type="caution">
    <text evidence="4">The sequence shown here is derived from an EMBL/GenBank/DDBJ whole genome shotgun (WGS) entry which is preliminary data.</text>
</comment>
<reference evidence="4 5" key="1">
    <citation type="submission" date="2018-02" db="EMBL/GenBank/DDBJ databases">
        <title>8 Nocardia nova and 1 Nocardia cyriacigeorgica strain used for evolution to TMP-SMX.</title>
        <authorList>
            <person name="Mehta H."/>
            <person name="Weng J."/>
            <person name="Shamoo Y."/>
        </authorList>
    </citation>
    <scope>NUCLEOTIDE SEQUENCE [LARGE SCALE GENOMIC DNA]</scope>
    <source>
        <strain evidence="4 5">ATCC 33727</strain>
    </source>
</reference>
<evidence type="ECO:0000313" key="5">
    <source>
        <dbReference type="Proteomes" id="UP000241647"/>
    </source>
</evidence>
<gene>
    <name evidence="4" type="ORF">C8259_25315</name>
</gene>
<dbReference type="PROSITE" id="PS50977">
    <property type="entry name" value="HTH_TETR_2"/>
    <property type="match status" value="1"/>
</dbReference>
<dbReference type="Gene3D" id="1.10.357.10">
    <property type="entry name" value="Tetracycline Repressor, domain 2"/>
    <property type="match status" value="1"/>
</dbReference>
<feature type="DNA-binding region" description="H-T-H motif" evidence="2">
    <location>
        <begin position="35"/>
        <end position="54"/>
    </location>
</feature>
<dbReference type="InterPro" id="IPR009057">
    <property type="entry name" value="Homeodomain-like_sf"/>
</dbReference>
<dbReference type="PROSITE" id="PS01081">
    <property type="entry name" value="HTH_TETR_1"/>
    <property type="match status" value="1"/>
</dbReference>
<keyword evidence="1 2" id="KW-0238">DNA-binding</keyword>
<accession>A0A2T2YWN6</accession>
<dbReference type="EMBL" id="PYHS01000015">
    <property type="protein sequence ID" value="PSR59942.1"/>
    <property type="molecule type" value="Genomic_DNA"/>
</dbReference>
<organism evidence="4 5">
    <name type="scientific">Nocardia nova</name>
    <dbReference type="NCBI Taxonomy" id="37330"/>
    <lineage>
        <taxon>Bacteria</taxon>
        <taxon>Bacillati</taxon>
        <taxon>Actinomycetota</taxon>
        <taxon>Actinomycetes</taxon>
        <taxon>Mycobacteriales</taxon>
        <taxon>Nocardiaceae</taxon>
        <taxon>Nocardia</taxon>
    </lineage>
</organism>
<protein>
    <submittedName>
        <fullName evidence="4">TetR/AcrR family transcriptional regulator</fullName>
    </submittedName>
</protein>
<proteinExistence type="predicted"/>
<dbReference type="InterPro" id="IPR023772">
    <property type="entry name" value="DNA-bd_HTH_TetR-type_CS"/>
</dbReference>
<feature type="domain" description="HTH tetR-type" evidence="3">
    <location>
        <begin position="12"/>
        <end position="72"/>
    </location>
</feature>
<dbReference type="AlphaFoldDB" id="A0A2T2YWN6"/>
<evidence type="ECO:0000256" key="2">
    <source>
        <dbReference type="PROSITE-ProRule" id="PRU00335"/>
    </source>
</evidence>
<dbReference type="GO" id="GO:0003700">
    <property type="term" value="F:DNA-binding transcription factor activity"/>
    <property type="evidence" value="ECO:0007669"/>
    <property type="project" value="TreeGrafter"/>
</dbReference>
<dbReference type="SUPFAM" id="SSF46689">
    <property type="entry name" value="Homeodomain-like"/>
    <property type="match status" value="1"/>
</dbReference>
<dbReference type="InterPro" id="IPR050109">
    <property type="entry name" value="HTH-type_TetR-like_transc_reg"/>
</dbReference>
<dbReference type="PANTHER" id="PTHR30055">
    <property type="entry name" value="HTH-TYPE TRANSCRIPTIONAL REGULATOR RUTR"/>
    <property type="match status" value="1"/>
</dbReference>
<evidence type="ECO:0000259" key="3">
    <source>
        <dbReference type="PROSITE" id="PS50977"/>
    </source>
</evidence>
<evidence type="ECO:0000256" key="1">
    <source>
        <dbReference type="ARBA" id="ARBA00023125"/>
    </source>
</evidence>